<evidence type="ECO:0000313" key="1">
    <source>
        <dbReference type="EMBL" id="SMP02578.1"/>
    </source>
</evidence>
<evidence type="ECO:0000313" key="2">
    <source>
        <dbReference type="Proteomes" id="UP001157961"/>
    </source>
</evidence>
<sequence>MIAAPDTAAPIPDQHLLRMKVWSQRTWVARCDEHLSGGHLEARLADFLQEAFEYAHTQPDLLDKTTAQIAEAVMAGILHSETVPAEDLQAALHKITS</sequence>
<comment type="caution">
    <text evidence="1">The sequence shown here is derived from an EMBL/GenBank/DDBJ whole genome shotgun (WGS) entry which is preliminary data.</text>
</comment>
<dbReference type="EMBL" id="FXTY01000001">
    <property type="protein sequence ID" value="SMP02578.1"/>
    <property type="molecule type" value="Genomic_DNA"/>
</dbReference>
<dbReference type="RefSeq" id="WP_283424142.1">
    <property type="nucleotide sequence ID" value="NZ_FXTY01000001.1"/>
</dbReference>
<organism evidence="1 2">
    <name type="scientific">Shimia sagamensis</name>
    <dbReference type="NCBI Taxonomy" id="1566352"/>
    <lineage>
        <taxon>Bacteria</taxon>
        <taxon>Pseudomonadati</taxon>
        <taxon>Pseudomonadota</taxon>
        <taxon>Alphaproteobacteria</taxon>
        <taxon>Rhodobacterales</taxon>
        <taxon>Roseobacteraceae</taxon>
    </lineage>
</organism>
<proteinExistence type="predicted"/>
<dbReference type="Proteomes" id="UP001157961">
    <property type="component" value="Unassembled WGS sequence"/>
</dbReference>
<name>A0ABY1N7M7_9RHOB</name>
<reference evidence="1 2" key="1">
    <citation type="submission" date="2017-05" db="EMBL/GenBank/DDBJ databases">
        <authorList>
            <person name="Varghese N."/>
            <person name="Submissions S."/>
        </authorList>
    </citation>
    <scope>NUCLEOTIDE SEQUENCE [LARGE SCALE GENOMIC DNA]</scope>
    <source>
        <strain evidence="1 2">DSM 29734</strain>
    </source>
</reference>
<accession>A0ABY1N7M7</accession>
<gene>
    <name evidence="1" type="ORF">SAMN06265373_101274</name>
</gene>
<protein>
    <submittedName>
        <fullName evidence="1">Uncharacterized protein</fullName>
    </submittedName>
</protein>
<keyword evidence="2" id="KW-1185">Reference proteome</keyword>